<organism evidence="3">
    <name type="scientific">Magallana gigas</name>
    <name type="common">Pacific oyster</name>
    <name type="synonym">Crassostrea gigas</name>
    <dbReference type="NCBI Taxonomy" id="29159"/>
    <lineage>
        <taxon>Eukaryota</taxon>
        <taxon>Metazoa</taxon>
        <taxon>Spiralia</taxon>
        <taxon>Lophotrochozoa</taxon>
        <taxon>Mollusca</taxon>
        <taxon>Bivalvia</taxon>
        <taxon>Autobranchia</taxon>
        <taxon>Pteriomorphia</taxon>
        <taxon>Ostreida</taxon>
        <taxon>Ostreoidea</taxon>
        <taxon>Ostreidae</taxon>
        <taxon>Magallana</taxon>
    </lineage>
</organism>
<dbReference type="EMBL" id="JH818509">
    <property type="protein sequence ID" value="EKC23560.1"/>
    <property type="molecule type" value="Genomic_DNA"/>
</dbReference>
<gene>
    <name evidence="3" type="ORF">CGI_10011963</name>
</gene>
<dbReference type="PROSITE" id="PS50222">
    <property type="entry name" value="EF_HAND_2"/>
    <property type="match status" value="2"/>
</dbReference>
<feature type="domain" description="EF-hand" evidence="2">
    <location>
        <begin position="72"/>
        <end position="107"/>
    </location>
</feature>
<evidence type="ECO:0000259" key="2">
    <source>
        <dbReference type="PROSITE" id="PS50222"/>
    </source>
</evidence>
<accession>K1Q427</accession>
<dbReference type="SMART" id="SM00054">
    <property type="entry name" value="EFh"/>
    <property type="match status" value="2"/>
</dbReference>
<dbReference type="InterPro" id="IPR011992">
    <property type="entry name" value="EF-hand-dom_pair"/>
</dbReference>
<dbReference type="InParanoid" id="K1Q427"/>
<dbReference type="GO" id="GO:0005509">
    <property type="term" value="F:calcium ion binding"/>
    <property type="evidence" value="ECO:0007669"/>
    <property type="project" value="InterPro"/>
</dbReference>
<dbReference type="InterPro" id="IPR018247">
    <property type="entry name" value="EF_Hand_1_Ca_BS"/>
</dbReference>
<name>K1Q427_MAGGI</name>
<keyword evidence="1" id="KW-0106">Calcium</keyword>
<proteinExistence type="predicted"/>
<dbReference type="InterPro" id="IPR002048">
    <property type="entry name" value="EF_hand_dom"/>
</dbReference>
<feature type="domain" description="EF-hand" evidence="2">
    <location>
        <begin position="18"/>
        <end position="53"/>
    </location>
</feature>
<dbReference type="HOGENOM" id="CLU_1391469_0_0_1"/>
<dbReference type="Pfam" id="PF13202">
    <property type="entry name" value="EF-hand_5"/>
    <property type="match status" value="1"/>
</dbReference>
<reference evidence="3" key="1">
    <citation type="journal article" date="2012" name="Nature">
        <title>The oyster genome reveals stress adaptation and complexity of shell formation.</title>
        <authorList>
            <person name="Zhang G."/>
            <person name="Fang X."/>
            <person name="Guo X."/>
            <person name="Li L."/>
            <person name="Luo R."/>
            <person name="Xu F."/>
            <person name="Yang P."/>
            <person name="Zhang L."/>
            <person name="Wang X."/>
            <person name="Qi H."/>
            <person name="Xiong Z."/>
            <person name="Que H."/>
            <person name="Xie Y."/>
            <person name="Holland P.W."/>
            <person name="Paps J."/>
            <person name="Zhu Y."/>
            <person name="Wu F."/>
            <person name="Chen Y."/>
            <person name="Wang J."/>
            <person name="Peng C."/>
            <person name="Meng J."/>
            <person name="Yang L."/>
            <person name="Liu J."/>
            <person name="Wen B."/>
            <person name="Zhang N."/>
            <person name="Huang Z."/>
            <person name="Zhu Q."/>
            <person name="Feng Y."/>
            <person name="Mount A."/>
            <person name="Hedgecock D."/>
            <person name="Xu Z."/>
            <person name="Liu Y."/>
            <person name="Domazet-Loso T."/>
            <person name="Du Y."/>
            <person name="Sun X."/>
            <person name="Zhang S."/>
            <person name="Liu B."/>
            <person name="Cheng P."/>
            <person name="Jiang X."/>
            <person name="Li J."/>
            <person name="Fan D."/>
            <person name="Wang W."/>
            <person name="Fu W."/>
            <person name="Wang T."/>
            <person name="Wang B."/>
            <person name="Zhang J."/>
            <person name="Peng Z."/>
            <person name="Li Y."/>
            <person name="Li N."/>
            <person name="Wang J."/>
            <person name="Chen M."/>
            <person name="He Y."/>
            <person name="Tan F."/>
            <person name="Song X."/>
            <person name="Zheng Q."/>
            <person name="Huang R."/>
            <person name="Yang H."/>
            <person name="Du X."/>
            <person name="Chen L."/>
            <person name="Yang M."/>
            <person name="Gaffney P.M."/>
            <person name="Wang S."/>
            <person name="Luo L."/>
            <person name="She Z."/>
            <person name="Ming Y."/>
            <person name="Huang W."/>
            <person name="Zhang S."/>
            <person name="Huang B."/>
            <person name="Zhang Y."/>
            <person name="Qu T."/>
            <person name="Ni P."/>
            <person name="Miao G."/>
            <person name="Wang J."/>
            <person name="Wang Q."/>
            <person name="Steinberg C.E."/>
            <person name="Wang H."/>
            <person name="Li N."/>
            <person name="Qian L."/>
            <person name="Zhang G."/>
            <person name="Li Y."/>
            <person name="Yang H."/>
            <person name="Liu X."/>
            <person name="Wang J."/>
            <person name="Yin Y."/>
            <person name="Wang J."/>
        </authorList>
    </citation>
    <scope>NUCLEOTIDE SEQUENCE [LARGE SCALE GENOMIC DNA]</scope>
    <source>
        <strain evidence="3">05x7-T-G4-1.051#20</strain>
    </source>
</reference>
<evidence type="ECO:0000256" key="1">
    <source>
        <dbReference type="ARBA" id="ARBA00022837"/>
    </source>
</evidence>
<dbReference type="Gene3D" id="1.10.238.10">
    <property type="entry name" value="EF-hand"/>
    <property type="match status" value="2"/>
</dbReference>
<evidence type="ECO:0000313" key="3">
    <source>
        <dbReference type="EMBL" id="EKC23560.1"/>
    </source>
</evidence>
<protein>
    <recommendedName>
        <fullName evidence="2">EF-hand domain-containing protein</fullName>
    </recommendedName>
</protein>
<dbReference type="SUPFAM" id="SSF47473">
    <property type="entry name" value="EF-hand"/>
    <property type="match status" value="1"/>
</dbReference>
<dbReference type="Pfam" id="PF13499">
    <property type="entry name" value="EF-hand_7"/>
    <property type="match status" value="1"/>
</dbReference>
<sequence length="196" mass="22078">MFIDGTFKYVDTDHDGVMVKGELAAVFDYLDVDHDGKLSYAEYTKYDGASAESQLTHDVFNHFDTNKDGFLQRTEYVDTLFSQMDHNGDGQVTRHDYDHFFTNTGASLKLTDQSTAEKKIPVVITAASPEDIQKAVKEINEVLQAHLAEIRSAQPVQERLEELVFIPRDKAGFLLDETSSSLLDVQNEVLLIRNVS</sequence>
<dbReference type="PROSITE" id="PS00018">
    <property type="entry name" value="EF_HAND_1"/>
    <property type="match status" value="1"/>
</dbReference>
<dbReference type="AlphaFoldDB" id="K1Q427"/>